<keyword evidence="2" id="KW-0812">Transmembrane</keyword>
<evidence type="ECO:0000256" key="3">
    <source>
        <dbReference type="SAM" id="SignalP"/>
    </source>
</evidence>
<keyword evidence="2" id="KW-0472">Membrane</keyword>
<keyword evidence="2" id="KW-1133">Transmembrane helix</keyword>
<feature type="region of interest" description="Disordered" evidence="1">
    <location>
        <begin position="33"/>
        <end position="60"/>
    </location>
</feature>
<evidence type="ECO:0008006" key="6">
    <source>
        <dbReference type="Google" id="ProtNLM"/>
    </source>
</evidence>
<evidence type="ECO:0000256" key="1">
    <source>
        <dbReference type="SAM" id="MobiDB-lite"/>
    </source>
</evidence>
<feature type="signal peptide" evidence="3">
    <location>
        <begin position="1"/>
        <end position="24"/>
    </location>
</feature>
<evidence type="ECO:0000313" key="4">
    <source>
        <dbReference type="EMBL" id="GAA1219678.1"/>
    </source>
</evidence>
<protein>
    <recommendedName>
        <fullName evidence="6">LPXTG-motif cell wall-anchored protein</fullName>
    </recommendedName>
</protein>
<dbReference type="EMBL" id="BAAALF010000006">
    <property type="protein sequence ID" value="GAA1219678.1"/>
    <property type="molecule type" value="Genomic_DNA"/>
</dbReference>
<keyword evidence="3" id="KW-0732">Signal</keyword>
<comment type="caution">
    <text evidence="4">The sequence shown here is derived from an EMBL/GenBank/DDBJ whole genome shotgun (WGS) entry which is preliminary data.</text>
</comment>
<name>A0ABP4GAY1_9ACTN</name>
<accession>A0ABP4GAY1</accession>
<evidence type="ECO:0000256" key="2">
    <source>
        <dbReference type="SAM" id="Phobius"/>
    </source>
</evidence>
<dbReference type="Proteomes" id="UP001500037">
    <property type="component" value="Unassembled WGS sequence"/>
</dbReference>
<feature type="transmembrane region" description="Helical" evidence="2">
    <location>
        <begin position="272"/>
        <end position="293"/>
    </location>
</feature>
<evidence type="ECO:0000313" key="5">
    <source>
        <dbReference type="Proteomes" id="UP001500037"/>
    </source>
</evidence>
<reference evidence="5" key="1">
    <citation type="journal article" date="2019" name="Int. J. Syst. Evol. Microbiol.">
        <title>The Global Catalogue of Microorganisms (GCM) 10K type strain sequencing project: providing services to taxonomists for standard genome sequencing and annotation.</title>
        <authorList>
            <consortium name="The Broad Institute Genomics Platform"/>
            <consortium name="The Broad Institute Genome Sequencing Center for Infectious Disease"/>
            <person name="Wu L."/>
            <person name="Ma J."/>
        </authorList>
    </citation>
    <scope>NUCLEOTIDE SEQUENCE [LARGE SCALE GENOMIC DNA]</scope>
    <source>
        <strain evidence="5">JCM 13004</strain>
    </source>
</reference>
<sequence length="300" mass="30178">MTIRQTSQRAAVSLLLAASAGLLAAPLAQADSAPQSQSQAQQQAQQQSQPQAQFQAPAAVPSDDLAAAQAAVRTPAVLDQLGHFFARKGVPPNQSIQLGAAAEAQAAAQAAPRISGATVPVYTLDAGFVTGTRGAPVARVDFTATKVVSADGQAASVWAVRQNGGWQVVNIASGSDENDYAAQGTASGGGTVFREPQVNAWYVLRGGRVLPLDAEARSSVGAGGVSLAAYQQLVHQRYGDKLPGSAYDKAGMGGGFSAQAAPAATAATGLPVAALTAAAALGVTALTGAGLAARRRRGRR</sequence>
<feature type="chain" id="PRO_5047479874" description="LPXTG-motif cell wall-anchored protein" evidence="3">
    <location>
        <begin position="25"/>
        <end position="300"/>
    </location>
</feature>
<organism evidence="4 5">
    <name type="scientific">Kitasatospora nipponensis</name>
    <dbReference type="NCBI Taxonomy" id="258049"/>
    <lineage>
        <taxon>Bacteria</taxon>
        <taxon>Bacillati</taxon>
        <taxon>Actinomycetota</taxon>
        <taxon>Actinomycetes</taxon>
        <taxon>Kitasatosporales</taxon>
        <taxon>Streptomycetaceae</taxon>
        <taxon>Kitasatospora</taxon>
    </lineage>
</organism>
<gene>
    <name evidence="4" type="ORF">GCM10009665_07190</name>
</gene>
<dbReference type="RefSeq" id="WP_344438983.1">
    <property type="nucleotide sequence ID" value="NZ_BAAALF010000006.1"/>
</dbReference>
<proteinExistence type="predicted"/>
<keyword evidence="5" id="KW-1185">Reference proteome</keyword>